<dbReference type="Pfam" id="PF00881">
    <property type="entry name" value="Nitroreductase"/>
    <property type="match status" value="1"/>
</dbReference>
<dbReference type="SUPFAM" id="SSF55469">
    <property type="entry name" value="FMN-dependent nitroreductase-like"/>
    <property type="match status" value="1"/>
</dbReference>
<reference evidence="3 4" key="1">
    <citation type="submission" date="2013-08" db="EMBL/GenBank/DDBJ databases">
        <title>An opportunistic ruminal bacterium that causes liver abscesses in cattle.</title>
        <authorList>
            <person name="Benahmed F.H."/>
            <person name="Rasmussen M."/>
            <person name="Harbottle H."/>
            <person name="Soppet D."/>
            <person name="Nagaraja T.G."/>
            <person name="Davidson M."/>
        </authorList>
    </citation>
    <scope>NUCLEOTIDE SEQUENCE [LARGE SCALE GENOMIC DNA]</scope>
    <source>
        <strain evidence="3 4">B35</strain>
    </source>
</reference>
<gene>
    <name evidence="3" type="ORF">C095_08565</name>
</gene>
<dbReference type="PANTHER" id="PTHR43673">
    <property type="entry name" value="NAD(P)H NITROREDUCTASE YDGI-RELATED"/>
    <property type="match status" value="1"/>
</dbReference>
<accession>A0A017H5T7</accession>
<evidence type="ECO:0000256" key="1">
    <source>
        <dbReference type="ARBA" id="ARBA00007118"/>
    </source>
</evidence>
<dbReference type="EMBL" id="AUZI01000021">
    <property type="protein sequence ID" value="KID48779.1"/>
    <property type="molecule type" value="Genomic_DNA"/>
</dbReference>
<dbReference type="Gene3D" id="3.40.109.10">
    <property type="entry name" value="NADH Oxidase"/>
    <property type="match status" value="1"/>
</dbReference>
<evidence type="ECO:0000313" key="4">
    <source>
        <dbReference type="Proteomes" id="UP000031184"/>
    </source>
</evidence>
<comment type="caution">
    <text evidence="3">The sequence shown here is derived from an EMBL/GenBank/DDBJ whole genome shotgun (WGS) entry which is preliminary data.</text>
</comment>
<keyword evidence="2" id="KW-0560">Oxidoreductase</keyword>
<organism evidence="3 4">
    <name type="scientific">Fusobacterium necrophorum subsp. funduliforme B35</name>
    <dbReference type="NCBI Taxonomy" id="1226633"/>
    <lineage>
        <taxon>Bacteria</taxon>
        <taxon>Fusobacteriati</taxon>
        <taxon>Fusobacteriota</taxon>
        <taxon>Fusobacteriia</taxon>
        <taxon>Fusobacteriales</taxon>
        <taxon>Fusobacteriaceae</taxon>
        <taxon>Fusobacterium</taxon>
    </lineage>
</organism>
<dbReference type="GO" id="GO:0016491">
    <property type="term" value="F:oxidoreductase activity"/>
    <property type="evidence" value="ECO:0007669"/>
    <property type="project" value="UniProtKB-KW"/>
</dbReference>
<dbReference type="AlphaFoldDB" id="A0A017H5T7"/>
<proteinExistence type="inferred from homology"/>
<dbReference type="PATRIC" id="fig|1226633.4.peg.1729"/>
<protein>
    <submittedName>
        <fullName evidence="3">NAD(P)H nitroreductase</fullName>
    </submittedName>
</protein>
<dbReference type="Proteomes" id="UP000031184">
    <property type="component" value="Unassembled WGS sequence"/>
</dbReference>
<dbReference type="CDD" id="cd02062">
    <property type="entry name" value="Nitro_FMN_reductase"/>
    <property type="match status" value="1"/>
</dbReference>
<dbReference type="PANTHER" id="PTHR43673:SF10">
    <property type="entry name" value="NADH DEHYDROGENASE_NAD(P)H NITROREDUCTASE XCC3605-RELATED"/>
    <property type="match status" value="1"/>
</dbReference>
<evidence type="ECO:0000313" key="3">
    <source>
        <dbReference type="EMBL" id="KID48779.1"/>
    </source>
</evidence>
<dbReference type="InterPro" id="IPR029479">
    <property type="entry name" value="Nitroreductase"/>
</dbReference>
<comment type="similarity">
    <text evidence="1">Belongs to the nitroreductase family.</text>
</comment>
<sequence>MTFFLSILYSRLGNNIQNTISKGNIVLYCTNCVRTLAASAVKVSKYWDICMRKDEKGENVMLEKLKQNRSHRSFEQMEIPKEDLEKILTAVTYSASARNAQETRFMYTNSEEQCRRIFKETKWAGAISWNPQENEAPTAYILLCHPSEKPNVMNFVDMGIALQSMTLLAQDLGYGCCILGAYNKKEVEKIFGLPKGYFSFLLLAIGKAKDTVSLVSTRDLSLKYQREEDNHHTVFKLPVEDLILTSIDENN</sequence>
<dbReference type="InterPro" id="IPR000415">
    <property type="entry name" value="Nitroreductase-like"/>
</dbReference>
<evidence type="ECO:0000256" key="2">
    <source>
        <dbReference type="ARBA" id="ARBA00023002"/>
    </source>
</evidence>
<name>A0A017H5T7_9FUSO</name>